<keyword evidence="1" id="KW-1133">Transmembrane helix</keyword>
<dbReference type="AlphaFoldDB" id="A0AAD7NU66"/>
<feature type="transmembrane region" description="Helical" evidence="1">
    <location>
        <begin position="55"/>
        <end position="78"/>
    </location>
</feature>
<evidence type="ECO:0000313" key="3">
    <source>
        <dbReference type="Proteomes" id="UP001215598"/>
    </source>
</evidence>
<dbReference type="Proteomes" id="UP001215598">
    <property type="component" value="Unassembled WGS sequence"/>
</dbReference>
<sequence>MEYRWCSAFKSCGTAPMGQCTGIIPEILVFFVAVSLGILRFIVHSTDDRLKHPHVFALFLSLGLLLSLCIIYPLVFVYSRRSSRLAVLSNTMSGFKKSLVLGDTP</sequence>
<accession>A0AAD7NU66</accession>
<dbReference type="EMBL" id="JARKIB010000011">
    <property type="protein sequence ID" value="KAJ7774793.1"/>
    <property type="molecule type" value="Genomic_DNA"/>
</dbReference>
<name>A0AAD7NU66_9AGAR</name>
<evidence type="ECO:0000256" key="1">
    <source>
        <dbReference type="SAM" id="Phobius"/>
    </source>
</evidence>
<keyword evidence="3" id="KW-1185">Reference proteome</keyword>
<organism evidence="2 3">
    <name type="scientific">Mycena metata</name>
    <dbReference type="NCBI Taxonomy" id="1033252"/>
    <lineage>
        <taxon>Eukaryota</taxon>
        <taxon>Fungi</taxon>
        <taxon>Dikarya</taxon>
        <taxon>Basidiomycota</taxon>
        <taxon>Agaricomycotina</taxon>
        <taxon>Agaricomycetes</taxon>
        <taxon>Agaricomycetidae</taxon>
        <taxon>Agaricales</taxon>
        <taxon>Marasmiineae</taxon>
        <taxon>Mycenaceae</taxon>
        <taxon>Mycena</taxon>
    </lineage>
</organism>
<gene>
    <name evidence="2" type="ORF">B0H16DRAFT_74689</name>
</gene>
<evidence type="ECO:0000313" key="2">
    <source>
        <dbReference type="EMBL" id="KAJ7774793.1"/>
    </source>
</evidence>
<reference evidence="2" key="1">
    <citation type="submission" date="2023-03" db="EMBL/GenBank/DDBJ databases">
        <title>Massive genome expansion in bonnet fungi (Mycena s.s.) driven by repeated elements and novel gene families across ecological guilds.</title>
        <authorList>
            <consortium name="Lawrence Berkeley National Laboratory"/>
            <person name="Harder C.B."/>
            <person name="Miyauchi S."/>
            <person name="Viragh M."/>
            <person name="Kuo A."/>
            <person name="Thoen E."/>
            <person name="Andreopoulos B."/>
            <person name="Lu D."/>
            <person name="Skrede I."/>
            <person name="Drula E."/>
            <person name="Henrissat B."/>
            <person name="Morin E."/>
            <person name="Kohler A."/>
            <person name="Barry K."/>
            <person name="LaButti K."/>
            <person name="Morin E."/>
            <person name="Salamov A."/>
            <person name="Lipzen A."/>
            <person name="Mereny Z."/>
            <person name="Hegedus B."/>
            <person name="Baldrian P."/>
            <person name="Stursova M."/>
            <person name="Weitz H."/>
            <person name="Taylor A."/>
            <person name="Grigoriev I.V."/>
            <person name="Nagy L.G."/>
            <person name="Martin F."/>
            <person name="Kauserud H."/>
        </authorList>
    </citation>
    <scope>NUCLEOTIDE SEQUENCE</scope>
    <source>
        <strain evidence="2">CBHHK182m</strain>
    </source>
</reference>
<protein>
    <submittedName>
        <fullName evidence="2">Uncharacterized protein</fullName>
    </submittedName>
</protein>
<keyword evidence="1" id="KW-0812">Transmembrane</keyword>
<keyword evidence="1" id="KW-0472">Membrane</keyword>
<feature type="transmembrane region" description="Helical" evidence="1">
    <location>
        <begin position="23"/>
        <end position="43"/>
    </location>
</feature>
<comment type="caution">
    <text evidence="2">The sequence shown here is derived from an EMBL/GenBank/DDBJ whole genome shotgun (WGS) entry which is preliminary data.</text>
</comment>
<proteinExistence type="predicted"/>